<reference evidence="3" key="1">
    <citation type="submission" date="2022-11" db="UniProtKB">
        <authorList>
            <consortium name="WormBaseParasite"/>
        </authorList>
    </citation>
    <scope>IDENTIFICATION</scope>
</reference>
<evidence type="ECO:0000256" key="1">
    <source>
        <dbReference type="SAM" id="MobiDB-lite"/>
    </source>
</evidence>
<dbReference type="AlphaFoldDB" id="A0A915PA66"/>
<dbReference type="WBParaSite" id="scf7180000424229.g12614">
    <property type="protein sequence ID" value="scf7180000424229.g12614"/>
    <property type="gene ID" value="scf7180000424229.g12614"/>
</dbReference>
<feature type="compositionally biased region" description="Polar residues" evidence="1">
    <location>
        <begin position="27"/>
        <end position="36"/>
    </location>
</feature>
<proteinExistence type="predicted"/>
<protein>
    <submittedName>
        <fullName evidence="3">Uncharacterized protein</fullName>
    </submittedName>
</protein>
<feature type="compositionally biased region" description="Low complexity" evidence="1">
    <location>
        <begin position="1"/>
        <end position="15"/>
    </location>
</feature>
<feature type="region of interest" description="Disordered" evidence="1">
    <location>
        <begin position="1"/>
        <end position="36"/>
    </location>
</feature>
<evidence type="ECO:0000313" key="2">
    <source>
        <dbReference type="Proteomes" id="UP000887560"/>
    </source>
</evidence>
<accession>A0A915PA66</accession>
<organism evidence="2 3">
    <name type="scientific">Meloidogyne floridensis</name>
    <dbReference type="NCBI Taxonomy" id="298350"/>
    <lineage>
        <taxon>Eukaryota</taxon>
        <taxon>Metazoa</taxon>
        <taxon>Ecdysozoa</taxon>
        <taxon>Nematoda</taxon>
        <taxon>Chromadorea</taxon>
        <taxon>Rhabditida</taxon>
        <taxon>Tylenchina</taxon>
        <taxon>Tylenchomorpha</taxon>
        <taxon>Tylenchoidea</taxon>
        <taxon>Meloidogynidae</taxon>
        <taxon>Meloidogyninae</taxon>
        <taxon>Meloidogyne</taxon>
    </lineage>
</organism>
<evidence type="ECO:0000313" key="3">
    <source>
        <dbReference type="WBParaSite" id="scf7180000424229.g12614"/>
    </source>
</evidence>
<name>A0A915PA66_9BILA</name>
<sequence length="103" mass="11701">MEQSSSNLDLDNYNNENREDDDLMEGCSSNFGLSNETPSLANRKDLAEITLQRINESQKLTKQTSISLPDFCSMFSFAETTKVCIMCDTVKGHNSRYDLLEDF</sequence>
<dbReference type="Proteomes" id="UP000887560">
    <property type="component" value="Unplaced"/>
</dbReference>
<keyword evidence="2" id="KW-1185">Reference proteome</keyword>